<dbReference type="Gene3D" id="3.30.470.20">
    <property type="entry name" value="ATP-grasp fold, B domain"/>
    <property type="match status" value="1"/>
</dbReference>
<evidence type="ECO:0000259" key="2">
    <source>
        <dbReference type="PROSITE" id="PS50975"/>
    </source>
</evidence>
<dbReference type="GO" id="GO:0046872">
    <property type="term" value="F:metal ion binding"/>
    <property type="evidence" value="ECO:0007669"/>
    <property type="project" value="InterPro"/>
</dbReference>
<sequence>MERKRQVRHYQQIASKLLKTRVLEKTESLRPFLPETRWYSLDALKQMLKRYSTVYVKPDKGGGGGGILRVRKRENDKYEVRFRTHIKTTTWSQLDAQLRSCFLAGKRYLIQQGIELATIDDRPFDFRLLLQRPNQDWELTGIVAKAAAPGRIVTNHCKGGKPVDATKALLVAADGDPETLERWVKVLIWLGMGTANALHDKFTGLRELGIDVGLDRNGRFWIFEVNTRPQFRMFRKIGHRSMYRKIMQFHRKIVKGNRW</sequence>
<keyword evidence="1" id="KW-0547">Nucleotide-binding</keyword>
<dbReference type="RefSeq" id="WP_212773597.1">
    <property type="nucleotide sequence ID" value="NZ_AP024601.1"/>
</dbReference>
<reference evidence="3" key="2">
    <citation type="journal article" date="2021" name="Microbiol. Resour. Announc.">
        <title>Complete Genome Sequence of Polycladomyces abyssicola JIR-001T, Isolated from Hemipelagic Sediment in Deep Seawater.</title>
        <authorList>
            <person name="Tsubouchi T."/>
            <person name="Kaneko Y."/>
        </authorList>
    </citation>
    <scope>NUCLEOTIDE SEQUENCE</scope>
    <source>
        <strain evidence="3">JIR-001</strain>
    </source>
</reference>
<proteinExistence type="predicted"/>
<keyword evidence="1" id="KW-0067">ATP-binding</keyword>
<evidence type="ECO:0000313" key="4">
    <source>
        <dbReference type="Proteomes" id="UP000677436"/>
    </source>
</evidence>
<dbReference type="InterPro" id="IPR026838">
    <property type="entry name" value="YheC/D"/>
</dbReference>
<dbReference type="KEGG" id="pabs:JIR001_31580"/>
<accession>A0A8D5UHI4</accession>
<dbReference type="Proteomes" id="UP000677436">
    <property type="component" value="Chromosome"/>
</dbReference>
<evidence type="ECO:0000256" key="1">
    <source>
        <dbReference type="PROSITE-ProRule" id="PRU00409"/>
    </source>
</evidence>
<dbReference type="AlphaFoldDB" id="A0A8D5UHI4"/>
<dbReference type="PROSITE" id="PS50975">
    <property type="entry name" value="ATP_GRASP"/>
    <property type="match status" value="1"/>
</dbReference>
<feature type="domain" description="ATP-grasp" evidence="2">
    <location>
        <begin position="25"/>
        <end position="255"/>
    </location>
</feature>
<evidence type="ECO:0000313" key="3">
    <source>
        <dbReference type="EMBL" id="BCU83375.1"/>
    </source>
</evidence>
<name>A0A8D5UHI4_9BACL</name>
<protein>
    <recommendedName>
        <fullName evidence="2">ATP-grasp domain-containing protein</fullName>
    </recommendedName>
</protein>
<dbReference type="SUPFAM" id="SSF56059">
    <property type="entry name" value="Glutathione synthetase ATP-binding domain-like"/>
    <property type="match status" value="1"/>
</dbReference>
<dbReference type="GO" id="GO:0005524">
    <property type="term" value="F:ATP binding"/>
    <property type="evidence" value="ECO:0007669"/>
    <property type="project" value="UniProtKB-UniRule"/>
</dbReference>
<keyword evidence="4" id="KW-1185">Reference proteome</keyword>
<gene>
    <name evidence="3" type="ORF">JIR001_31580</name>
</gene>
<dbReference type="EMBL" id="AP024601">
    <property type="protein sequence ID" value="BCU83375.1"/>
    <property type="molecule type" value="Genomic_DNA"/>
</dbReference>
<organism evidence="3 4">
    <name type="scientific">Polycladomyces abyssicola</name>
    <dbReference type="NCBI Taxonomy" id="1125966"/>
    <lineage>
        <taxon>Bacteria</taxon>
        <taxon>Bacillati</taxon>
        <taxon>Bacillota</taxon>
        <taxon>Bacilli</taxon>
        <taxon>Bacillales</taxon>
        <taxon>Thermoactinomycetaceae</taxon>
        <taxon>Polycladomyces</taxon>
    </lineage>
</organism>
<reference evidence="3" key="1">
    <citation type="journal article" date="2013" name="Int. J. Syst. Evol. Microbiol.">
        <title>Polycladomyces abyssicola gen. nov., sp. nov., a thermophilic filamentous bacterium isolated from hemipelagic sediment.</title>
        <authorList>
            <person name="Tsubouchi T."/>
            <person name="Shimane Y."/>
            <person name="Mori K."/>
            <person name="Usui K."/>
            <person name="Hiraki T."/>
            <person name="Tame A."/>
            <person name="Uematsu K."/>
            <person name="Maruyama T."/>
            <person name="Hatada Y."/>
        </authorList>
    </citation>
    <scope>NUCLEOTIDE SEQUENCE</scope>
    <source>
        <strain evidence="3">JIR-001</strain>
    </source>
</reference>
<dbReference type="Pfam" id="PF14398">
    <property type="entry name" value="ATPgrasp_YheCD"/>
    <property type="match status" value="1"/>
</dbReference>
<dbReference type="InterPro" id="IPR011761">
    <property type="entry name" value="ATP-grasp"/>
</dbReference>